<evidence type="ECO:0000256" key="1">
    <source>
        <dbReference type="ARBA" id="ARBA00005960"/>
    </source>
</evidence>
<dbReference type="AlphaFoldDB" id="A0A9E7JAX4"/>
<accession>A0A9E7JAX4</accession>
<dbReference type="SMART" id="SM00769">
    <property type="entry name" value="WHy"/>
    <property type="match status" value="1"/>
</dbReference>
<name>A0A9E7JAX4_9LILI</name>
<dbReference type="InterPro" id="IPR045043">
    <property type="entry name" value="Lea14-like"/>
</dbReference>
<dbReference type="InterPro" id="IPR013990">
    <property type="entry name" value="WHy-dom"/>
</dbReference>
<comment type="similarity">
    <text evidence="1">Belongs to the LEA type 2 family.</text>
</comment>
<proteinExistence type="inferred from homology"/>
<dbReference type="Proteomes" id="UP001055439">
    <property type="component" value="Chromosome 1"/>
</dbReference>
<evidence type="ECO:0000259" key="2">
    <source>
        <dbReference type="SMART" id="SM00769"/>
    </source>
</evidence>
<dbReference type="OrthoDB" id="588983at2759"/>
<dbReference type="SUPFAM" id="SSF117070">
    <property type="entry name" value="LEA14-like"/>
    <property type="match status" value="1"/>
</dbReference>
<protein>
    <submittedName>
        <fullName evidence="3">Late embryogenesis abundant protein</fullName>
    </submittedName>
</protein>
<dbReference type="PANTHER" id="PTHR31459:SF19">
    <property type="entry name" value="DESICCATION-RELATED PROTEIN LEA14-RELATED"/>
    <property type="match status" value="1"/>
</dbReference>
<organism evidence="3 4">
    <name type="scientific">Musa troglodytarum</name>
    <name type="common">fe'i banana</name>
    <dbReference type="NCBI Taxonomy" id="320322"/>
    <lineage>
        <taxon>Eukaryota</taxon>
        <taxon>Viridiplantae</taxon>
        <taxon>Streptophyta</taxon>
        <taxon>Embryophyta</taxon>
        <taxon>Tracheophyta</taxon>
        <taxon>Spermatophyta</taxon>
        <taxon>Magnoliopsida</taxon>
        <taxon>Liliopsida</taxon>
        <taxon>Zingiberales</taxon>
        <taxon>Musaceae</taxon>
        <taxon>Musa</taxon>
    </lineage>
</organism>
<dbReference type="GO" id="GO:0005829">
    <property type="term" value="C:cytosol"/>
    <property type="evidence" value="ECO:0007669"/>
    <property type="project" value="TreeGrafter"/>
</dbReference>
<dbReference type="GO" id="GO:0009269">
    <property type="term" value="P:response to desiccation"/>
    <property type="evidence" value="ECO:0007669"/>
    <property type="project" value="InterPro"/>
</dbReference>
<dbReference type="InterPro" id="IPR004864">
    <property type="entry name" value="LEA_2"/>
</dbReference>
<keyword evidence="4" id="KW-1185">Reference proteome</keyword>
<sequence>VEFDRQGEGVRGGEDSADAEAGGLLASVSIRSFTRDSVLFHSEVAVLNPYSHSIPICQLSYALKSAGREVASGTMPDPGSLPASAETKLEVSVKVPYDFLISLMRDIGRDRDIDDEMQVGLTIDLPIIGDFTIPLSTKGEIKLPTSPTSSAAAAAEEMSKQASHFCVFHLVNGIKKMEVNSKNVLFLVHSYQI</sequence>
<reference evidence="3" key="1">
    <citation type="submission" date="2022-05" db="EMBL/GenBank/DDBJ databases">
        <title>The Musa troglodytarum L. genome provides insights into the mechanism of non-climacteric behaviour and enrichment of carotenoids.</title>
        <authorList>
            <person name="Wang J."/>
        </authorList>
    </citation>
    <scope>NUCLEOTIDE SEQUENCE</scope>
    <source>
        <tissue evidence="3">Leaf</tissue>
    </source>
</reference>
<dbReference type="EMBL" id="CP097502">
    <property type="protein sequence ID" value="URD73712.1"/>
    <property type="molecule type" value="Genomic_DNA"/>
</dbReference>
<dbReference type="Gene3D" id="2.60.40.1820">
    <property type="match status" value="1"/>
</dbReference>
<dbReference type="Pfam" id="PF03168">
    <property type="entry name" value="LEA_2"/>
    <property type="match status" value="1"/>
</dbReference>
<evidence type="ECO:0000313" key="3">
    <source>
        <dbReference type="EMBL" id="URD73712.1"/>
    </source>
</evidence>
<feature type="domain" description="Water stress and hypersensitive response" evidence="2">
    <location>
        <begin position="23"/>
        <end position="140"/>
    </location>
</feature>
<gene>
    <name evidence="3" type="ORF">MUK42_19860</name>
</gene>
<feature type="non-terminal residue" evidence="3">
    <location>
        <position position="1"/>
    </location>
</feature>
<evidence type="ECO:0000313" key="4">
    <source>
        <dbReference type="Proteomes" id="UP001055439"/>
    </source>
</evidence>
<dbReference type="PANTHER" id="PTHR31459">
    <property type="match status" value="1"/>
</dbReference>